<dbReference type="PROSITE" id="PS50926">
    <property type="entry name" value="TRAM"/>
    <property type="match status" value="1"/>
</dbReference>
<dbReference type="SUPFAM" id="SSF88723">
    <property type="entry name" value="PIN domain-like"/>
    <property type="match status" value="1"/>
</dbReference>
<evidence type="ECO:0000313" key="3">
    <source>
        <dbReference type="Proteomes" id="UP000034676"/>
    </source>
</evidence>
<feature type="domain" description="TRAM" evidence="1">
    <location>
        <begin position="194"/>
        <end position="255"/>
    </location>
</feature>
<evidence type="ECO:0000313" key="2">
    <source>
        <dbReference type="EMBL" id="KKR91808.1"/>
    </source>
</evidence>
<proteinExistence type="predicted"/>
<organism evidence="2 3">
    <name type="scientific">Candidatus Woesebacteria bacterium GW2011_GWA1_41_13b</name>
    <dbReference type="NCBI Taxonomy" id="1618555"/>
    <lineage>
        <taxon>Bacteria</taxon>
        <taxon>Candidatus Woeseibacteriota</taxon>
    </lineage>
</organism>
<dbReference type="Proteomes" id="UP000034676">
    <property type="component" value="Unassembled WGS sequence"/>
</dbReference>
<sequence>MNYKIKNKGSGQARPGRAGAAAHLLMENIMLPRRVITQIADEVGKVVSKSLSVGRKRGKKKNKQIENPVFLDTSAIIDMRVFDLAKIGAFYGTFMLLEGVLSELKNIADSKDGIKKDRGRKALDALEAFRKAKGVKVRIMADYGEKSVDEDIIDMARKNKGRIITCDYNLSKKARISGVPAIDLYEMTNILKTTALPGEEFWVKIIQSGKGEGQGVGYLPDGTMLVVERGKEYVGKTIQVKVSRIIQTDAGKILFSKIKAPDN</sequence>
<dbReference type="InterPro" id="IPR002716">
    <property type="entry name" value="PIN_dom"/>
</dbReference>
<dbReference type="CDD" id="cd09877">
    <property type="entry name" value="PIN_YacL-like"/>
    <property type="match status" value="1"/>
</dbReference>
<comment type="caution">
    <text evidence="2">The sequence shown here is derived from an EMBL/GenBank/DDBJ whole genome shotgun (WGS) entry which is preliminary data.</text>
</comment>
<dbReference type="EMBL" id="LCAO01000007">
    <property type="protein sequence ID" value="KKR91808.1"/>
    <property type="molecule type" value="Genomic_DNA"/>
</dbReference>
<dbReference type="InterPro" id="IPR002792">
    <property type="entry name" value="TRAM_dom"/>
</dbReference>
<dbReference type="Gene3D" id="3.40.50.1010">
    <property type="entry name" value="5'-nuclease"/>
    <property type="match status" value="1"/>
</dbReference>
<dbReference type="SMART" id="SM00670">
    <property type="entry name" value="PINc"/>
    <property type="match status" value="1"/>
</dbReference>
<evidence type="ECO:0000259" key="1">
    <source>
        <dbReference type="PROSITE" id="PS50926"/>
    </source>
</evidence>
<reference evidence="2 3" key="1">
    <citation type="journal article" date="2015" name="Nature">
        <title>rRNA introns, odd ribosomes, and small enigmatic genomes across a large radiation of phyla.</title>
        <authorList>
            <person name="Brown C.T."/>
            <person name="Hug L.A."/>
            <person name="Thomas B.C."/>
            <person name="Sharon I."/>
            <person name="Castelle C.J."/>
            <person name="Singh A."/>
            <person name="Wilkins M.J."/>
            <person name="Williams K.H."/>
            <person name="Banfield J.F."/>
        </authorList>
    </citation>
    <scope>NUCLEOTIDE SEQUENCE [LARGE SCALE GENOMIC DNA]</scope>
</reference>
<gene>
    <name evidence="2" type="ORF">UU42_C0007G0025</name>
</gene>
<accession>A0A0G0USV7</accession>
<protein>
    <submittedName>
        <fullName evidence="2">Pili retraction protein pilT</fullName>
    </submittedName>
</protein>
<dbReference type="InterPro" id="IPR029060">
    <property type="entry name" value="PIN-like_dom_sf"/>
</dbReference>
<name>A0A0G0USV7_9BACT</name>
<dbReference type="AlphaFoldDB" id="A0A0G0USV7"/>